<protein>
    <submittedName>
        <fullName evidence="2">Uncharacterized protein</fullName>
    </submittedName>
</protein>
<gene>
    <name evidence="2" type="ORF">AMTR_s00062p00204980</name>
</gene>
<dbReference type="Proteomes" id="UP000017836">
    <property type="component" value="Unassembled WGS sequence"/>
</dbReference>
<evidence type="ECO:0000256" key="1">
    <source>
        <dbReference type="SAM" id="MobiDB-lite"/>
    </source>
</evidence>
<sequence>MASHIPATEMPTTRVVKVGHWFPAKDTGQEALSIDLKIVRLAPPPKFFVVALANPHLSQGPFVEHHVSLDPSASNQHRQPPNDVSHLLQSQPRAPSRDSQLSPPWPPPVSL</sequence>
<reference evidence="3" key="1">
    <citation type="journal article" date="2013" name="Science">
        <title>The Amborella genome and the evolution of flowering plants.</title>
        <authorList>
            <consortium name="Amborella Genome Project"/>
        </authorList>
    </citation>
    <scope>NUCLEOTIDE SEQUENCE [LARGE SCALE GENOMIC DNA]</scope>
</reference>
<dbReference type="AlphaFoldDB" id="U5DB22"/>
<dbReference type="Gramene" id="ERN19719">
    <property type="protein sequence ID" value="ERN19719"/>
    <property type="gene ID" value="AMTR_s00062p00204980"/>
</dbReference>
<dbReference type="EMBL" id="KI392068">
    <property type="protein sequence ID" value="ERN19719.1"/>
    <property type="molecule type" value="Genomic_DNA"/>
</dbReference>
<name>U5DB22_AMBTC</name>
<evidence type="ECO:0000313" key="3">
    <source>
        <dbReference type="Proteomes" id="UP000017836"/>
    </source>
</evidence>
<feature type="region of interest" description="Disordered" evidence="1">
    <location>
        <begin position="62"/>
        <end position="111"/>
    </location>
</feature>
<feature type="compositionally biased region" description="Polar residues" evidence="1">
    <location>
        <begin position="87"/>
        <end position="102"/>
    </location>
</feature>
<evidence type="ECO:0000313" key="2">
    <source>
        <dbReference type="EMBL" id="ERN19719.1"/>
    </source>
</evidence>
<keyword evidence="3" id="KW-1185">Reference proteome</keyword>
<organism evidence="2 3">
    <name type="scientific">Amborella trichopoda</name>
    <dbReference type="NCBI Taxonomy" id="13333"/>
    <lineage>
        <taxon>Eukaryota</taxon>
        <taxon>Viridiplantae</taxon>
        <taxon>Streptophyta</taxon>
        <taxon>Embryophyta</taxon>
        <taxon>Tracheophyta</taxon>
        <taxon>Spermatophyta</taxon>
        <taxon>Magnoliopsida</taxon>
        <taxon>Amborellales</taxon>
        <taxon>Amborellaceae</taxon>
        <taxon>Amborella</taxon>
    </lineage>
</organism>
<proteinExistence type="predicted"/>
<accession>U5DB22</accession>
<dbReference type="HOGENOM" id="CLU_2161815_0_0_1"/>